<evidence type="ECO:0000256" key="2">
    <source>
        <dbReference type="ARBA" id="ARBA00022448"/>
    </source>
</evidence>
<dbReference type="SUPFAM" id="SSF161098">
    <property type="entry name" value="MetI-like"/>
    <property type="match status" value="1"/>
</dbReference>
<keyword evidence="5 7" id="KW-1133">Transmembrane helix</keyword>
<evidence type="ECO:0000256" key="7">
    <source>
        <dbReference type="RuleBase" id="RU363032"/>
    </source>
</evidence>
<protein>
    <submittedName>
        <fullName evidence="9">Peptide/nickel transport system permease protein</fullName>
    </submittedName>
</protein>
<comment type="caution">
    <text evidence="9">The sequence shown here is derived from an EMBL/GenBank/DDBJ whole genome shotgun (WGS) entry which is preliminary data.</text>
</comment>
<feature type="transmembrane region" description="Helical" evidence="7">
    <location>
        <begin position="12"/>
        <end position="35"/>
    </location>
</feature>
<dbReference type="OrthoDB" id="9783218at2"/>
<keyword evidence="10" id="KW-1185">Reference proteome</keyword>
<organism evidence="9 10">
    <name type="scientific">Pseudorhodoferax soli</name>
    <dbReference type="NCBI Taxonomy" id="545864"/>
    <lineage>
        <taxon>Bacteria</taxon>
        <taxon>Pseudomonadati</taxon>
        <taxon>Pseudomonadota</taxon>
        <taxon>Betaproteobacteria</taxon>
        <taxon>Burkholderiales</taxon>
        <taxon>Comamonadaceae</taxon>
    </lineage>
</organism>
<dbReference type="InterPro" id="IPR000515">
    <property type="entry name" value="MetI-like"/>
</dbReference>
<keyword evidence="3" id="KW-1003">Cell membrane</keyword>
<dbReference type="Gene3D" id="1.10.3720.10">
    <property type="entry name" value="MetI-like"/>
    <property type="match status" value="1"/>
</dbReference>
<keyword evidence="6 7" id="KW-0472">Membrane</keyword>
<proteinExistence type="inferred from homology"/>
<comment type="similarity">
    <text evidence="7">Belongs to the binding-protein-dependent transport system permease family.</text>
</comment>
<feature type="domain" description="ABC transmembrane type-1" evidence="8">
    <location>
        <begin position="75"/>
        <end position="263"/>
    </location>
</feature>
<keyword evidence="4 7" id="KW-0812">Transmembrane</keyword>
<comment type="subcellular location">
    <subcellularLocation>
        <location evidence="1 7">Cell membrane</location>
        <topology evidence="1 7">Multi-pass membrane protein</topology>
    </subcellularLocation>
</comment>
<dbReference type="Pfam" id="PF12911">
    <property type="entry name" value="OppC_N"/>
    <property type="match status" value="1"/>
</dbReference>
<dbReference type="AlphaFoldDB" id="A0A368Y644"/>
<accession>A0A368Y644</accession>
<dbReference type="InterPro" id="IPR050366">
    <property type="entry name" value="BP-dependent_transpt_permease"/>
</dbReference>
<reference evidence="9 10" key="1">
    <citation type="submission" date="2018-07" db="EMBL/GenBank/DDBJ databases">
        <title>Genomic Encyclopedia of Type Strains, Phase IV (KMG-IV): sequencing the most valuable type-strain genomes for metagenomic binning, comparative biology and taxonomic classification.</title>
        <authorList>
            <person name="Goeker M."/>
        </authorList>
    </citation>
    <scope>NUCLEOTIDE SEQUENCE [LARGE SCALE GENOMIC DNA]</scope>
    <source>
        <strain evidence="9 10">DSM 21634</strain>
    </source>
</reference>
<evidence type="ECO:0000256" key="1">
    <source>
        <dbReference type="ARBA" id="ARBA00004651"/>
    </source>
</evidence>
<evidence type="ECO:0000259" key="8">
    <source>
        <dbReference type="PROSITE" id="PS50928"/>
    </source>
</evidence>
<evidence type="ECO:0000256" key="6">
    <source>
        <dbReference type="ARBA" id="ARBA00023136"/>
    </source>
</evidence>
<evidence type="ECO:0000256" key="5">
    <source>
        <dbReference type="ARBA" id="ARBA00022989"/>
    </source>
</evidence>
<dbReference type="InterPro" id="IPR025966">
    <property type="entry name" value="OppC_N"/>
</dbReference>
<dbReference type="EMBL" id="QPJK01000001">
    <property type="protein sequence ID" value="RCW75555.1"/>
    <property type="molecule type" value="Genomic_DNA"/>
</dbReference>
<dbReference type="RefSeq" id="WP_114465019.1">
    <property type="nucleotide sequence ID" value="NZ_QPJK01000001.1"/>
</dbReference>
<dbReference type="Proteomes" id="UP000252884">
    <property type="component" value="Unassembled WGS sequence"/>
</dbReference>
<dbReference type="CDD" id="cd06261">
    <property type="entry name" value="TM_PBP2"/>
    <property type="match status" value="1"/>
</dbReference>
<dbReference type="PANTHER" id="PTHR43386">
    <property type="entry name" value="OLIGOPEPTIDE TRANSPORT SYSTEM PERMEASE PROTEIN APPC"/>
    <property type="match status" value="1"/>
</dbReference>
<evidence type="ECO:0000313" key="9">
    <source>
        <dbReference type="EMBL" id="RCW75555.1"/>
    </source>
</evidence>
<sequence>MKAFFHRFARNKGAVVGLAIVGVVVLVALCAGWVFPASPWNAVAEPLLDPLTDVAYPLGTDMLGRDVAAGLAHGARVSLLVGLVSTAVATFIGISIGAVAGYYGGRIDDVLMRLTEFFQTIPTLAMAVVLVAIFQPSLASIITAIAVVSWPPVARLVRGEFMSLRSREFVQAAVVIGQSAPRIIFTQILPNTMSPIIVTASLMIATAILTESALSFLGLGDRNLMSWGFMIGAARTMIREAWWMSFLPGLAILLTVLAVNLIGEGLNDALNPHLRNRGER</sequence>
<feature type="transmembrane region" description="Helical" evidence="7">
    <location>
        <begin position="79"/>
        <end position="105"/>
    </location>
</feature>
<dbReference type="PANTHER" id="PTHR43386:SF1">
    <property type="entry name" value="D,D-DIPEPTIDE TRANSPORT SYSTEM PERMEASE PROTEIN DDPC-RELATED"/>
    <property type="match status" value="1"/>
</dbReference>
<dbReference type="PROSITE" id="PS50928">
    <property type="entry name" value="ABC_TM1"/>
    <property type="match status" value="1"/>
</dbReference>
<dbReference type="InterPro" id="IPR035906">
    <property type="entry name" value="MetI-like_sf"/>
</dbReference>
<gene>
    <name evidence="9" type="ORF">DES41_101148</name>
</gene>
<dbReference type="GO" id="GO:0005886">
    <property type="term" value="C:plasma membrane"/>
    <property type="evidence" value="ECO:0007669"/>
    <property type="project" value="UniProtKB-SubCell"/>
</dbReference>
<feature type="transmembrane region" description="Helical" evidence="7">
    <location>
        <begin position="196"/>
        <end position="220"/>
    </location>
</feature>
<name>A0A368Y644_9BURK</name>
<dbReference type="Pfam" id="PF00528">
    <property type="entry name" value="BPD_transp_1"/>
    <property type="match status" value="1"/>
</dbReference>
<evidence type="ECO:0000313" key="10">
    <source>
        <dbReference type="Proteomes" id="UP000252884"/>
    </source>
</evidence>
<dbReference type="GO" id="GO:0055085">
    <property type="term" value="P:transmembrane transport"/>
    <property type="evidence" value="ECO:0007669"/>
    <property type="project" value="InterPro"/>
</dbReference>
<feature type="transmembrane region" description="Helical" evidence="7">
    <location>
        <begin position="241"/>
        <end position="262"/>
    </location>
</feature>
<evidence type="ECO:0000256" key="4">
    <source>
        <dbReference type="ARBA" id="ARBA00022692"/>
    </source>
</evidence>
<evidence type="ECO:0000256" key="3">
    <source>
        <dbReference type="ARBA" id="ARBA00022475"/>
    </source>
</evidence>
<keyword evidence="2 7" id="KW-0813">Transport</keyword>